<evidence type="ECO:0000313" key="3">
    <source>
        <dbReference type="Proteomes" id="UP000316008"/>
    </source>
</evidence>
<proteinExistence type="predicted"/>
<dbReference type="PANTHER" id="PTHR22642:SF2">
    <property type="entry name" value="PROTEIN LONG AFTER FAR-RED 3"/>
    <property type="match status" value="1"/>
</dbReference>
<name>A0A556MZ31_9FLAO</name>
<dbReference type="SUPFAM" id="SSF51338">
    <property type="entry name" value="Composite domain of metallo-dependent hydrolases"/>
    <property type="match status" value="1"/>
</dbReference>
<dbReference type="Proteomes" id="UP000316008">
    <property type="component" value="Unassembled WGS sequence"/>
</dbReference>
<gene>
    <name evidence="2" type="ORF">FO442_10720</name>
</gene>
<dbReference type="GO" id="GO:0016810">
    <property type="term" value="F:hydrolase activity, acting on carbon-nitrogen (but not peptide) bonds"/>
    <property type="evidence" value="ECO:0007669"/>
    <property type="project" value="InterPro"/>
</dbReference>
<reference evidence="2 3" key="1">
    <citation type="submission" date="2019-07" db="EMBL/GenBank/DDBJ databases">
        <authorList>
            <person name="Huq M.A."/>
        </authorList>
    </citation>
    <scope>NUCLEOTIDE SEQUENCE [LARGE SCALE GENOMIC DNA]</scope>
    <source>
        <strain evidence="2 3">MAH-3</strain>
    </source>
</reference>
<dbReference type="SUPFAM" id="SSF51556">
    <property type="entry name" value="Metallo-dependent hydrolases"/>
    <property type="match status" value="1"/>
</dbReference>
<keyword evidence="3" id="KW-1185">Reference proteome</keyword>
<sequence>MRYFLFFLVLLTGVSCMKGQAVDLVIHNAKIHTMDDKNAVVQAIAIRDGKVIEVGPDRQIMNKYSADEFIDAEGKDIFPGFADAHGHLMSLARQKLSVNLVGTASMEELIVRVEKYAQKKERPVIVGGGWDQSLWNTKELPTNDLLNEKFPNKPVVLYRVDGHAVLVNDAALKKFKVTESAHIEGGAILKKEDGSMTGILLDNAISLISDKLPDFSDHELATALLEIQQELVGYGITDVHEAGLTPHDFKLIRRLVKENKLTIGIYGMLYPVKENADFAKKHGFLKEKNLLVRSFKVIGDGALGSRGALLKQPYSDDPHNYGLLTTSLSDLKRYSSLAELTGYQLNIHAIGDSTNRLVLELIETYSKKNPDHRWRLEHAQVIDPKDFDLLENSGAFPSVQPTHAVSDQRWAESRLGKARLKGAYAYNTLLQKAGMLAIGTDFPVESTNPFLTIHAAVNRKNAEGDPIDGFLMGEALTEEACLRGMTIWAAFASFQEETKGSLEKGKDATLVMLESPFSSKGGYNPNYSNRTFIKGKLVFSIE</sequence>
<dbReference type="PROSITE" id="PS51257">
    <property type="entry name" value="PROKAR_LIPOPROTEIN"/>
    <property type="match status" value="1"/>
</dbReference>
<dbReference type="Gene3D" id="3.20.20.140">
    <property type="entry name" value="Metal-dependent hydrolases"/>
    <property type="match status" value="1"/>
</dbReference>
<feature type="domain" description="Amidohydrolase 3" evidence="1">
    <location>
        <begin position="68"/>
        <end position="515"/>
    </location>
</feature>
<comment type="caution">
    <text evidence="2">The sequence shown here is derived from an EMBL/GenBank/DDBJ whole genome shotgun (WGS) entry which is preliminary data.</text>
</comment>
<dbReference type="InterPro" id="IPR011059">
    <property type="entry name" value="Metal-dep_hydrolase_composite"/>
</dbReference>
<protein>
    <submittedName>
        <fullName evidence="2">Amidohydrolase</fullName>
    </submittedName>
</protein>
<keyword evidence="2" id="KW-0378">Hydrolase</keyword>
<organism evidence="2 3">
    <name type="scientific">Fluviicola chungangensis</name>
    <dbReference type="NCBI Taxonomy" id="2597671"/>
    <lineage>
        <taxon>Bacteria</taxon>
        <taxon>Pseudomonadati</taxon>
        <taxon>Bacteroidota</taxon>
        <taxon>Flavobacteriia</taxon>
        <taxon>Flavobacteriales</taxon>
        <taxon>Crocinitomicaceae</taxon>
        <taxon>Fluviicola</taxon>
    </lineage>
</organism>
<accession>A0A556MZ31</accession>
<dbReference type="RefSeq" id="WP_144333177.1">
    <property type="nucleotide sequence ID" value="NZ_VLPL01000004.1"/>
</dbReference>
<dbReference type="CDD" id="cd01300">
    <property type="entry name" value="YtcJ_like"/>
    <property type="match status" value="1"/>
</dbReference>
<dbReference type="InterPro" id="IPR033932">
    <property type="entry name" value="YtcJ-like"/>
</dbReference>
<dbReference type="InterPro" id="IPR032466">
    <property type="entry name" value="Metal_Hydrolase"/>
</dbReference>
<dbReference type="Gene3D" id="3.10.310.70">
    <property type="match status" value="1"/>
</dbReference>
<dbReference type="EMBL" id="VLPL01000004">
    <property type="protein sequence ID" value="TSJ45058.1"/>
    <property type="molecule type" value="Genomic_DNA"/>
</dbReference>
<dbReference type="PANTHER" id="PTHR22642">
    <property type="entry name" value="IMIDAZOLONEPROPIONASE"/>
    <property type="match status" value="1"/>
</dbReference>
<dbReference type="InterPro" id="IPR013108">
    <property type="entry name" value="Amidohydro_3"/>
</dbReference>
<evidence type="ECO:0000313" key="2">
    <source>
        <dbReference type="EMBL" id="TSJ45058.1"/>
    </source>
</evidence>
<dbReference type="Gene3D" id="2.30.40.10">
    <property type="entry name" value="Urease, subunit C, domain 1"/>
    <property type="match status" value="1"/>
</dbReference>
<dbReference type="OrthoDB" id="9767366at2"/>
<dbReference type="AlphaFoldDB" id="A0A556MZ31"/>
<evidence type="ECO:0000259" key="1">
    <source>
        <dbReference type="Pfam" id="PF07969"/>
    </source>
</evidence>
<dbReference type="Pfam" id="PF07969">
    <property type="entry name" value="Amidohydro_3"/>
    <property type="match status" value="1"/>
</dbReference>